<organism evidence="2 3">
    <name type="scientific">Pedobacter kyungheensis</name>
    <dbReference type="NCBI Taxonomy" id="1069985"/>
    <lineage>
        <taxon>Bacteria</taxon>
        <taxon>Pseudomonadati</taxon>
        <taxon>Bacteroidota</taxon>
        <taxon>Sphingobacteriia</taxon>
        <taxon>Sphingobacteriales</taxon>
        <taxon>Sphingobacteriaceae</taxon>
        <taxon>Pedobacter</taxon>
    </lineage>
</organism>
<dbReference type="OrthoDB" id="1494789at2"/>
<evidence type="ECO:0008006" key="4">
    <source>
        <dbReference type="Google" id="ProtNLM"/>
    </source>
</evidence>
<dbReference type="Pfam" id="PF13591">
    <property type="entry name" value="MerR_2"/>
    <property type="match status" value="1"/>
</dbReference>
<reference evidence="2 3" key="1">
    <citation type="submission" date="2014-10" db="EMBL/GenBank/DDBJ databases">
        <title>Pedobacter Kyungheensis.</title>
        <authorList>
            <person name="Anderson B.M."/>
            <person name="Newman J.D."/>
        </authorList>
    </citation>
    <scope>NUCLEOTIDE SEQUENCE [LARGE SCALE GENOMIC DNA]</scope>
    <source>
        <strain evidence="2 3">KACC 16221</strain>
    </source>
</reference>
<comment type="caution">
    <text evidence="2">The sequence shown here is derived from an EMBL/GenBank/DDBJ whole genome shotgun (WGS) entry which is preliminary data.</text>
</comment>
<accession>A0A0C1FMP1</accession>
<dbReference type="Proteomes" id="UP000031246">
    <property type="component" value="Unassembled WGS sequence"/>
</dbReference>
<keyword evidence="1" id="KW-0175">Coiled coil</keyword>
<evidence type="ECO:0000313" key="2">
    <source>
        <dbReference type="EMBL" id="KIA94237.1"/>
    </source>
</evidence>
<dbReference type="AlphaFoldDB" id="A0A0C1FMP1"/>
<proteinExistence type="predicted"/>
<sequence>MMENKLIPVEEICAYHHVEINFIQSLEDFGLIHTTIKKETTFLPIAELTKLEQYLRLAQDLEINLEGIYAVSHLLNQVQDMQDEIQALKNEINYYKQFNQQH</sequence>
<dbReference type="Gene3D" id="1.10.1660.10">
    <property type="match status" value="1"/>
</dbReference>
<keyword evidence="3" id="KW-1185">Reference proteome</keyword>
<name>A0A0C1FMP1_9SPHI</name>
<gene>
    <name evidence="2" type="ORF">OC25_09890</name>
</gene>
<dbReference type="EMBL" id="JSYN01000010">
    <property type="protein sequence ID" value="KIA94237.1"/>
    <property type="molecule type" value="Genomic_DNA"/>
</dbReference>
<protein>
    <recommendedName>
        <fullName evidence="4">MerR family transcriptional regulator</fullName>
    </recommendedName>
</protein>
<evidence type="ECO:0000256" key="1">
    <source>
        <dbReference type="SAM" id="Coils"/>
    </source>
</evidence>
<evidence type="ECO:0000313" key="3">
    <source>
        <dbReference type="Proteomes" id="UP000031246"/>
    </source>
</evidence>
<feature type="coiled-coil region" evidence="1">
    <location>
        <begin position="71"/>
        <end position="98"/>
    </location>
</feature>